<evidence type="ECO:0000256" key="7">
    <source>
        <dbReference type="ARBA" id="ARBA00022840"/>
    </source>
</evidence>
<dbReference type="GO" id="GO:0005524">
    <property type="term" value="F:ATP binding"/>
    <property type="evidence" value="ECO:0007669"/>
    <property type="project" value="UniProtKB-KW"/>
</dbReference>
<comment type="similarity">
    <text evidence="8">Belongs to the QueC family.</text>
</comment>
<evidence type="ECO:0000313" key="11">
    <source>
        <dbReference type="EMBL" id="ASV76840.1"/>
    </source>
</evidence>
<keyword evidence="4" id="KW-0547">Nucleotide-binding</keyword>
<dbReference type="EMBL" id="CP018477">
    <property type="protein sequence ID" value="ASV76840.1"/>
    <property type="molecule type" value="Genomic_DNA"/>
</dbReference>
<evidence type="ECO:0000313" key="12">
    <source>
        <dbReference type="Proteomes" id="UP000215086"/>
    </source>
</evidence>
<evidence type="ECO:0000256" key="1">
    <source>
        <dbReference type="ARBA" id="ARBA00005061"/>
    </source>
</evidence>
<dbReference type="OrthoDB" id="9789567at2"/>
<evidence type="ECO:0000256" key="3">
    <source>
        <dbReference type="ARBA" id="ARBA00022723"/>
    </source>
</evidence>
<gene>
    <name evidence="11" type="ORF">THTE_4239</name>
</gene>
<evidence type="ECO:0000256" key="6">
    <source>
        <dbReference type="ARBA" id="ARBA00022833"/>
    </source>
</evidence>
<dbReference type="RefSeq" id="WP_095416531.1">
    <property type="nucleotide sequence ID" value="NZ_CP018477.1"/>
</dbReference>
<evidence type="ECO:0000256" key="4">
    <source>
        <dbReference type="ARBA" id="ARBA00022741"/>
    </source>
</evidence>
<dbReference type="GO" id="GO:0016874">
    <property type="term" value="F:ligase activity"/>
    <property type="evidence" value="ECO:0007669"/>
    <property type="project" value="UniProtKB-KW"/>
</dbReference>
<evidence type="ECO:0000256" key="10">
    <source>
        <dbReference type="ARBA" id="ARBA00047890"/>
    </source>
</evidence>
<keyword evidence="6" id="KW-0862">Zinc</keyword>
<evidence type="ECO:0000256" key="8">
    <source>
        <dbReference type="ARBA" id="ARBA00037993"/>
    </source>
</evidence>
<comment type="catalytic activity">
    <reaction evidence="10">
        <text>7-carboxy-7-carbaguanine + NH4(+) + 2 ATP = 7-cyano-7-carbaguanine + 2 AMP + 2 diphosphate + 2 H(+)</text>
        <dbReference type="Rhea" id="RHEA:27982"/>
        <dbReference type="ChEBI" id="CHEBI:15378"/>
        <dbReference type="ChEBI" id="CHEBI:28938"/>
        <dbReference type="ChEBI" id="CHEBI:30616"/>
        <dbReference type="ChEBI" id="CHEBI:33019"/>
        <dbReference type="ChEBI" id="CHEBI:45075"/>
        <dbReference type="ChEBI" id="CHEBI:61036"/>
        <dbReference type="ChEBI" id="CHEBI:456215"/>
        <dbReference type="EC" id="6.3.4.20"/>
    </reaction>
</comment>
<evidence type="ECO:0000256" key="2">
    <source>
        <dbReference type="ARBA" id="ARBA00022598"/>
    </source>
</evidence>
<dbReference type="Pfam" id="PF06508">
    <property type="entry name" value="QueC"/>
    <property type="match status" value="1"/>
</dbReference>
<dbReference type="GO" id="GO:0008616">
    <property type="term" value="P:tRNA queuosine(34) biosynthetic process"/>
    <property type="evidence" value="ECO:0007669"/>
    <property type="project" value="UniProtKB-KW"/>
</dbReference>
<keyword evidence="3" id="KW-0479">Metal-binding</keyword>
<dbReference type="InterPro" id="IPR018317">
    <property type="entry name" value="QueC"/>
</dbReference>
<evidence type="ECO:0000256" key="5">
    <source>
        <dbReference type="ARBA" id="ARBA00022785"/>
    </source>
</evidence>
<dbReference type="Proteomes" id="UP000215086">
    <property type="component" value="Chromosome"/>
</dbReference>
<dbReference type="PANTHER" id="PTHR42914:SF1">
    <property type="entry name" value="7-CYANO-7-DEAZAGUANINE SYNTHASE"/>
    <property type="match status" value="1"/>
</dbReference>
<dbReference type="GO" id="GO:0046872">
    <property type="term" value="F:metal ion binding"/>
    <property type="evidence" value="ECO:0007669"/>
    <property type="project" value="UniProtKB-KW"/>
</dbReference>
<reference evidence="11 12" key="1">
    <citation type="journal article" name="Front. Microbiol.">
        <title>Sugar Metabolism of the First Thermophilic Planctomycete Thermogutta terrifontis: Comparative Genomic and Transcriptomic Approaches.</title>
        <authorList>
            <person name="Elcheninov A.G."/>
            <person name="Menzel P."/>
            <person name="Gudbergsdottir S.R."/>
            <person name="Slesarev A.I."/>
            <person name="Kadnikov V.V."/>
            <person name="Krogh A."/>
            <person name="Bonch-Osmolovskaya E.A."/>
            <person name="Peng X."/>
            <person name="Kublanov I.V."/>
        </authorList>
    </citation>
    <scope>NUCLEOTIDE SEQUENCE [LARGE SCALE GENOMIC DNA]</scope>
    <source>
        <strain evidence="11 12">R1</strain>
    </source>
</reference>
<protein>
    <recommendedName>
        <fullName evidence="9">7-cyano-7-deazaguanine synthase</fullName>
        <ecNumber evidence="9">6.3.4.20</ecNumber>
    </recommendedName>
</protein>
<keyword evidence="12" id="KW-1185">Reference proteome</keyword>
<keyword evidence="2" id="KW-0436">Ligase</keyword>
<accession>A0A286RLJ9</accession>
<comment type="pathway">
    <text evidence="1">Purine metabolism; 7-cyano-7-deazaguanine biosynthesis.</text>
</comment>
<dbReference type="SUPFAM" id="SSF52402">
    <property type="entry name" value="Adenine nucleotide alpha hydrolases-like"/>
    <property type="match status" value="1"/>
</dbReference>
<evidence type="ECO:0000256" key="9">
    <source>
        <dbReference type="ARBA" id="ARBA00039149"/>
    </source>
</evidence>
<keyword evidence="5" id="KW-0671">Queuosine biosynthesis</keyword>
<keyword evidence="7" id="KW-0067">ATP-binding</keyword>
<name>A0A286RLJ9_9BACT</name>
<dbReference type="AlphaFoldDB" id="A0A286RLJ9"/>
<dbReference type="KEGG" id="ttf:THTE_4239"/>
<dbReference type="EC" id="6.3.4.20" evidence="9"/>
<organism evidence="11 12">
    <name type="scientific">Thermogutta terrifontis</name>
    <dbReference type="NCBI Taxonomy" id="1331910"/>
    <lineage>
        <taxon>Bacteria</taxon>
        <taxon>Pseudomonadati</taxon>
        <taxon>Planctomycetota</taxon>
        <taxon>Planctomycetia</taxon>
        <taxon>Pirellulales</taxon>
        <taxon>Thermoguttaceae</taxon>
        <taxon>Thermogutta</taxon>
    </lineage>
</organism>
<dbReference type="Gene3D" id="3.40.50.620">
    <property type="entry name" value="HUPs"/>
    <property type="match status" value="1"/>
</dbReference>
<dbReference type="InterPro" id="IPR014729">
    <property type="entry name" value="Rossmann-like_a/b/a_fold"/>
</dbReference>
<proteinExistence type="inferred from homology"/>
<sequence>MHGTKLNQNDSSVAVLLSGGLDSSLMLAKLVEDGRCVAPLYVRSGLFWEQAELAAVRRILAWFADRVRPLAILELPVRDIYGDHWSLTGEQIPDADSPDEAVFLPGRNLLLLVKAGLWCRQQGVPFLALGILDTNPFADASEEFLRTVETALNLYGDPPLQIIRPLQGVSKTEWMKWGQRWPLHETFSCIAPMDGLHCGGCNKCAERRRAFREAGIPDLTRYASDLDGKSVSPA</sequence>
<dbReference type="PANTHER" id="PTHR42914">
    <property type="entry name" value="7-CYANO-7-DEAZAGUANINE SYNTHASE"/>
    <property type="match status" value="1"/>
</dbReference>